<dbReference type="Gene3D" id="1.10.260.40">
    <property type="entry name" value="lambda repressor-like DNA-binding domains"/>
    <property type="match status" value="1"/>
</dbReference>
<dbReference type="SUPFAM" id="SSF47413">
    <property type="entry name" value="lambda repressor-like DNA-binding domains"/>
    <property type="match status" value="1"/>
</dbReference>
<gene>
    <name evidence="2" type="ORF">P4H66_06200</name>
</gene>
<proteinExistence type="predicted"/>
<dbReference type="Pfam" id="PF13443">
    <property type="entry name" value="HTH_26"/>
    <property type="match status" value="1"/>
</dbReference>
<keyword evidence="3" id="KW-1185">Reference proteome</keyword>
<sequence>MNFTEAVKVAMDTKGMTRADIARATGRSYQYISDLLKGERRWHEAIINEVCEALDIQVNFSISDEPTETGEDEAAHAR</sequence>
<reference evidence="2 3" key="1">
    <citation type="submission" date="2023-03" db="EMBL/GenBank/DDBJ databases">
        <title>Bacillus Genome Sequencing.</title>
        <authorList>
            <person name="Dunlap C."/>
        </authorList>
    </citation>
    <scope>NUCLEOTIDE SEQUENCE [LARGE SCALE GENOMIC DNA]</scope>
    <source>
        <strain evidence="2 3">BD-525</strain>
    </source>
</reference>
<dbReference type="InterPro" id="IPR001387">
    <property type="entry name" value="Cro/C1-type_HTH"/>
</dbReference>
<dbReference type="Proteomes" id="UP001344632">
    <property type="component" value="Unassembled WGS sequence"/>
</dbReference>
<dbReference type="InterPro" id="IPR010982">
    <property type="entry name" value="Lambda_DNA-bd_dom_sf"/>
</dbReference>
<evidence type="ECO:0000313" key="2">
    <source>
        <dbReference type="EMBL" id="MEC0239446.1"/>
    </source>
</evidence>
<dbReference type="RefSeq" id="WP_326086601.1">
    <property type="nucleotide sequence ID" value="NZ_JARLKZ010000005.1"/>
</dbReference>
<dbReference type="EMBL" id="JARLKZ010000005">
    <property type="protein sequence ID" value="MEC0239446.1"/>
    <property type="molecule type" value="Genomic_DNA"/>
</dbReference>
<feature type="domain" description="HTH cro/C1-type" evidence="1">
    <location>
        <begin position="7"/>
        <end position="61"/>
    </location>
</feature>
<name>A0ABU6GI56_9BACL</name>
<dbReference type="PROSITE" id="PS50943">
    <property type="entry name" value="HTH_CROC1"/>
    <property type="match status" value="1"/>
</dbReference>
<evidence type="ECO:0000313" key="3">
    <source>
        <dbReference type="Proteomes" id="UP001344632"/>
    </source>
</evidence>
<comment type="caution">
    <text evidence="2">The sequence shown here is derived from an EMBL/GenBank/DDBJ whole genome shotgun (WGS) entry which is preliminary data.</text>
</comment>
<protein>
    <submittedName>
        <fullName evidence="2">Helix-turn-helix transcriptional regulator</fullName>
    </submittedName>
</protein>
<evidence type="ECO:0000259" key="1">
    <source>
        <dbReference type="PROSITE" id="PS50943"/>
    </source>
</evidence>
<accession>A0ABU6GI56</accession>
<dbReference type="SMART" id="SM00530">
    <property type="entry name" value="HTH_XRE"/>
    <property type="match status" value="1"/>
</dbReference>
<dbReference type="CDD" id="cd00093">
    <property type="entry name" value="HTH_XRE"/>
    <property type="match status" value="1"/>
</dbReference>
<organism evidence="2 3">
    <name type="scientific">Paenibacillus dokdonensis</name>
    <dbReference type="NCBI Taxonomy" id="2567944"/>
    <lineage>
        <taxon>Bacteria</taxon>
        <taxon>Bacillati</taxon>
        <taxon>Bacillota</taxon>
        <taxon>Bacilli</taxon>
        <taxon>Bacillales</taxon>
        <taxon>Paenibacillaceae</taxon>
        <taxon>Paenibacillus</taxon>
    </lineage>
</organism>